<dbReference type="InterPro" id="IPR026031">
    <property type="entry name" value="Cyt_c_CcmB_bac"/>
</dbReference>
<comment type="similarity">
    <text evidence="3 12">Belongs to the CcmB/CycW/HelB family.</text>
</comment>
<dbReference type="RefSeq" id="WP_382167443.1">
    <property type="nucleotide sequence ID" value="NZ_JBHTBR010000005.1"/>
</dbReference>
<reference evidence="15" key="1">
    <citation type="journal article" date="2019" name="Int. J. Syst. Evol. Microbiol.">
        <title>The Global Catalogue of Microorganisms (GCM) 10K type strain sequencing project: providing services to taxonomists for standard genome sequencing and annotation.</title>
        <authorList>
            <consortium name="The Broad Institute Genomics Platform"/>
            <consortium name="The Broad Institute Genome Sequencing Center for Infectious Disease"/>
            <person name="Wu L."/>
            <person name="Ma J."/>
        </authorList>
    </citation>
    <scope>NUCLEOTIDE SEQUENCE [LARGE SCALE GENOMIC DNA]</scope>
    <source>
        <strain evidence="15">CCUG 51308</strain>
    </source>
</reference>
<keyword evidence="8 13" id="KW-0812">Transmembrane</keyword>
<evidence type="ECO:0000256" key="12">
    <source>
        <dbReference type="PIRNR" id="PIRNR002764"/>
    </source>
</evidence>
<comment type="subcellular location">
    <subcellularLocation>
        <location evidence="2">Cell inner membrane</location>
        <topology evidence="2">Multi-pass membrane protein</topology>
    </subcellularLocation>
</comment>
<evidence type="ECO:0000256" key="5">
    <source>
        <dbReference type="ARBA" id="ARBA00022448"/>
    </source>
</evidence>
<comment type="caution">
    <text evidence="14">The sequence shown here is derived from an EMBL/GenBank/DDBJ whole genome shotgun (WGS) entry which is preliminary data.</text>
</comment>
<evidence type="ECO:0000256" key="4">
    <source>
        <dbReference type="ARBA" id="ARBA00016452"/>
    </source>
</evidence>
<evidence type="ECO:0000256" key="6">
    <source>
        <dbReference type="ARBA" id="ARBA00022475"/>
    </source>
</evidence>
<feature type="transmembrane region" description="Helical" evidence="13">
    <location>
        <begin position="134"/>
        <end position="161"/>
    </location>
</feature>
<evidence type="ECO:0000256" key="1">
    <source>
        <dbReference type="ARBA" id="ARBA00002442"/>
    </source>
</evidence>
<evidence type="ECO:0000256" key="7">
    <source>
        <dbReference type="ARBA" id="ARBA00022519"/>
    </source>
</evidence>
<accession>A0ABW2IMH2</accession>
<keyword evidence="9 12" id="KW-0201">Cytochrome c-type biogenesis</keyword>
<evidence type="ECO:0000256" key="10">
    <source>
        <dbReference type="ARBA" id="ARBA00022989"/>
    </source>
</evidence>
<evidence type="ECO:0000256" key="8">
    <source>
        <dbReference type="ARBA" id="ARBA00022692"/>
    </source>
</evidence>
<organism evidence="14 15">
    <name type="scientific">Hirschia litorea</name>
    <dbReference type="NCBI Taxonomy" id="1199156"/>
    <lineage>
        <taxon>Bacteria</taxon>
        <taxon>Pseudomonadati</taxon>
        <taxon>Pseudomonadota</taxon>
        <taxon>Alphaproteobacteria</taxon>
        <taxon>Hyphomonadales</taxon>
        <taxon>Hyphomonadaceae</taxon>
        <taxon>Hirschia</taxon>
    </lineage>
</organism>
<comment type="function">
    <text evidence="1 12">Required for the export of heme to the periplasm for the biogenesis of c-type cytochromes.</text>
</comment>
<protein>
    <recommendedName>
        <fullName evidence="4 12">Heme exporter protein B</fullName>
    </recommendedName>
</protein>
<feature type="transmembrane region" description="Helical" evidence="13">
    <location>
        <begin position="198"/>
        <end position="224"/>
    </location>
</feature>
<evidence type="ECO:0000256" key="13">
    <source>
        <dbReference type="SAM" id="Phobius"/>
    </source>
</evidence>
<dbReference type="InterPro" id="IPR003544">
    <property type="entry name" value="Cyt_c_biogenesis_CcmB"/>
</dbReference>
<evidence type="ECO:0000313" key="14">
    <source>
        <dbReference type="EMBL" id="MFC7292204.1"/>
    </source>
</evidence>
<feature type="transmembrane region" description="Helical" evidence="13">
    <location>
        <begin position="168"/>
        <end position="192"/>
    </location>
</feature>
<keyword evidence="11 12" id="KW-0472">Membrane</keyword>
<dbReference type="Pfam" id="PF03379">
    <property type="entry name" value="CcmB"/>
    <property type="match status" value="1"/>
</dbReference>
<feature type="transmembrane region" description="Helical" evidence="13">
    <location>
        <begin position="54"/>
        <end position="73"/>
    </location>
</feature>
<dbReference type="PIRSF" id="PIRSF002764">
    <property type="entry name" value="CcmB"/>
    <property type="match status" value="1"/>
</dbReference>
<evidence type="ECO:0000256" key="2">
    <source>
        <dbReference type="ARBA" id="ARBA00004429"/>
    </source>
</evidence>
<dbReference type="NCBIfam" id="TIGR01190">
    <property type="entry name" value="ccmB"/>
    <property type="match status" value="1"/>
</dbReference>
<keyword evidence="6 12" id="KW-1003">Cell membrane</keyword>
<dbReference type="PANTHER" id="PTHR30070">
    <property type="entry name" value="HEME EXPORTER PROTEIN B"/>
    <property type="match status" value="1"/>
</dbReference>
<keyword evidence="10 13" id="KW-1133">Transmembrane helix</keyword>
<keyword evidence="5 12" id="KW-0813">Transport</keyword>
<keyword evidence="15" id="KW-1185">Reference proteome</keyword>
<evidence type="ECO:0000256" key="3">
    <source>
        <dbReference type="ARBA" id="ARBA00010544"/>
    </source>
</evidence>
<feature type="transmembrane region" description="Helical" evidence="13">
    <location>
        <begin position="107"/>
        <end position="128"/>
    </location>
</feature>
<dbReference type="PANTHER" id="PTHR30070:SF1">
    <property type="entry name" value="CYTOCHROME C BIOGENESIS B-RELATED"/>
    <property type="match status" value="1"/>
</dbReference>
<name>A0ABW2IMH2_9PROT</name>
<gene>
    <name evidence="14" type="primary">ccmB</name>
    <name evidence="14" type="ORF">ACFQS8_11295</name>
</gene>
<feature type="transmembrane region" description="Helical" evidence="13">
    <location>
        <begin position="21"/>
        <end position="48"/>
    </location>
</feature>
<evidence type="ECO:0000256" key="9">
    <source>
        <dbReference type="ARBA" id="ARBA00022748"/>
    </source>
</evidence>
<evidence type="ECO:0000313" key="15">
    <source>
        <dbReference type="Proteomes" id="UP001596492"/>
    </source>
</evidence>
<dbReference type="PRINTS" id="PR01414">
    <property type="entry name" value="CCMBBIOGNSIS"/>
</dbReference>
<dbReference type="Proteomes" id="UP001596492">
    <property type="component" value="Unassembled WGS sequence"/>
</dbReference>
<keyword evidence="7 12" id="KW-0997">Cell inner membrane</keyword>
<sequence length="229" mass="23071">MKVSEEAMSAQLLPLLWRELRLAWGGGGGAALPVGFYAGAATLTPLALGPAADLLRAAGPGILYISLALASLLPMERLFQADLEDGTLDVVASSGVSMTGVALTKTLAHWTASGLPLAMVSPLLWVMLLGPGHAVLHVFAVSLFGGLAFFFIGSIGAALTAGVRRGGLLIALVALPLYAPATIFGASALYAVSEGRDWTSAMALCGACALAAIALGPFAAGAALKTALD</sequence>
<evidence type="ECO:0000256" key="11">
    <source>
        <dbReference type="ARBA" id="ARBA00023136"/>
    </source>
</evidence>
<proteinExistence type="inferred from homology"/>
<dbReference type="EMBL" id="JBHTBR010000005">
    <property type="protein sequence ID" value="MFC7292204.1"/>
    <property type="molecule type" value="Genomic_DNA"/>
</dbReference>